<dbReference type="InterPro" id="IPR012337">
    <property type="entry name" value="RNaseH-like_sf"/>
</dbReference>
<evidence type="ECO:0000256" key="3">
    <source>
        <dbReference type="SAM" id="MobiDB-lite"/>
    </source>
</evidence>
<dbReference type="AlphaFoldDB" id="A0A6D2K8J7"/>
<protein>
    <submittedName>
        <fullName evidence="6">Uncharacterized protein</fullName>
    </submittedName>
</protein>
<dbReference type="SUPFAM" id="SSF56672">
    <property type="entry name" value="DNA/RNA polymerases"/>
    <property type="match status" value="1"/>
</dbReference>
<proteinExistence type="predicted"/>
<dbReference type="Proteomes" id="UP000467841">
    <property type="component" value="Unassembled WGS sequence"/>
</dbReference>
<feature type="domain" description="Retroviral polymerase SH3-like" evidence="5">
    <location>
        <begin position="108"/>
        <end position="170"/>
    </location>
</feature>
<accession>A0A6D2K8J7</accession>
<dbReference type="GO" id="GO:0016787">
    <property type="term" value="F:hydrolase activity"/>
    <property type="evidence" value="ECO:0007669"/>
    <property type="project" value="UniProtKB-KW"/>
</dbReference>
<keyword evidence="1" id="KW-0479">Metal-binding</keyword>
<feature type="compositionally biased region" description="Polar residues" evidence="3">
    <location>
        <begin position="204"/>
        <end position="224"/>
    </location>
</feature>
<dbReference type="Pfam" id="PF25597">
    <property type="entry name" value="SH3_retrovirus"/>
    <property type="match status" value="1"/>
</dbReference>
<evidence type="ECO:0000256" key="1">
    <source>
        <dbReference type="ARBA" id="ARBA00022723"/>
    </source>
</evidence>
<dbReference type="OrthoDB" id="8048545at2759"/>
<evidence type="ECO:0000313" key="7">
    <source>
        <dbReference type="Proteomes" id="UP000467841"/>
    </source>
</evidence>
<evidence type="ECO:0000259" key="4">
    <source>
        <dbReference type="Pfam" id="PF07727"/>
    </source>
</evidence>
<keyword evidence="7" id="KW-1185">Reference proteome</keyword>
<evidence type="ECO:0000259" key="5">
    <source>
        <dbReference type="Pfam" id="PF25597"/>
    </source>
</evidence>
<dbReference type="GO" id="GO:0046872">
    <property type="term" value="F:metal ion binding"/>
    <property type="evidence" value="ECO:0007669"/>
    <property type="project" value="UniProtKB-KW"/>
</dbReference>
<dbReference type="Pfam" id="PF07727">
    <property type="entry name" value="RVT_2"/>
    <property type="match status" value="1"/>
</dbReference>
<dbReference type="EMBL" id="CACVBM020001385">
    <property type="protein sequence ID" value="CAA7048460.1"/>
    <property type="molecule type" value="Genomic_DNA"/>
</dbReference>
<evidence type="ECO:0000256" key="2">
    <source>
        <dbReference type="ARBA" id="ARBA00022801"/>
    </source>
</evidence>
<feature type="compositionally biased region" description="Acidic residues" evidence="3">
    <location>
        <begin position="189"/>
        <end position="203"/>
    </location>
</feature>
<dbReference type="PANTHER" id="PTHR42648:SF18">
    <property type="entry name" value="RETROTRANSPOSON, UNCLASSIFIED-LIKE PROTEIN"/>
    <property type="match status" value="1"/>
</dbReference>
<sequence>MVIGLPKLIDGRVLCDICMKGKQNRESIPKQSVWRSNKTPEFVHSYICGPISPISSSGKSEKSEAFKMFKEFKAAAEREIGEPLICLRTDRGGEFTSKAFQEFCVENAFALVPYEKRIELDEKSIMCVMLGVSKESKAYRLYGPVSKKIITSKDVKFDEKRSWDWDKKENEDRRKKNEKRLFVLGEEYYEPEEGEESNGEEEQTAVTASPQSEEATAVTGSQTENAKEIEAKSAEQEGAKVIGVKWVYKTKLNERGEVDKYKARLVAKGFHQTHGIDFHEVFALVARWDTIRLILALAAQKGWNVYQLVVKSAFLHGKLNEDVYVEQPKGFELRGEDSQKVYKLKKALYGLKQAPRAWYSRIEGYFMKEGFKKCYCL</sequence>
<keyword evidence="2" id="KW-0378">Hydrolase</keyword>
<dbReference type="SUPFAM" id="SSF53098">
    <property type="entry name" value="Ribonuclease H-like"/>
    <property type="match status" value="1"/>
</dbReference>
<reference evidence="6" key="1">
    <citation type="submission" date="2020-01" db="EMBL/GenBank/DDBJ databases">
        <authorList>
            <person name="Mishra B."/>
        </authorList>
    </citation>
    <scope>NUCLEOTIDE SEQUENCE [LARGE SCALE GENOMIC DNA]</scope>
</reference>
<dbReference type="InterPro" id="IPR057670">
    <property type="entry name" value="SH3_retrovirus"/>
</dbReference>
<comment type="caution">
    <text evidence="6">The sequence shown here is derived from an EMBL/GenBank/DDBJ whole genome shotgun (WGS) entry which is preliminary data.</text>
</comment>
<dbReference type="InterPro" id="IPR039537">
    <property type="entry name" value="Retrotran_Ty1/copia-like"/>
</dbReference>
<gene>
    <name evidence="6" type="ORF">MERR_LOCUS35695</name>
</gene>
<dbReference type="InterPro" id="IPR043502">
    <property type="entry name" value="DNA/RNA_pol_sf"/>
</dbReference>
<name>A0A6D2K8J7_9BRAS</name>
<organism evidence="6 7">
    <name type="scientific">Microthlaspi erraticum</name>
    <dbReference type="NCBI Taxonomy" id="1685480"/>
    <lineage>
        <taxon>Eukaryota</taxon>
        <taxon>Viridiplantae</taxon>
        <taxon>Streptophyta</taxon>
        <taxon>Embryophyta</taxon>
        <taxon>Tracheophyta</taxon>
        <taxon>Spermatophyta</taxon>
        <taxon>Magnoliopsida</taxon>
        <taxon>eudicotyledons</taxon>
        <taxon>Gunneridae</taxon>
        <taxon>Pentapetalae</taxon>
        <taxon>rosids</taxon>
        <taxon>malvids</taxon>
        <taxon>Brassicales</taxon>
        <taxon>Brassicaceae</taxon>
        <taxon>Coluteocarpeae</taxon>
        <taxon>Microthlaspi</taxon>
    </lineage>
</organism>
<dbReference type="InterPro" id="IPR013103">
    <property type="entry name" value="RVT_2"/>
</dbReference>
<feature type="domain" description="Reverse transcriptase Ty1/copia-type" evidence="4">
    <location>
        <begin position="238"/>
        <end position="373"/>
    </location>
</feature>
<dbReference type="PANTHER" id="PTHR42648">
    <property type="entry name" value="TRANSPOSASE, PUTATIVE-RELATED"/>
    <property type="match status" value="1"/>
</dbReference>
<feature type="region of interest" description="Disordered" evidence="3">
    <location>
        <begin position="189"/>
        <end position="232"/>
    </location>
</feature>
<evidence type="ECO:0000313" key="6">
    <source>
        <dbReference type="EMBL" id="CAA7048460.1"/>
    </source>
</evidence>